<dbReference type="GO" id="GO:1990251">
    <property type="term" value="C:nuclear exosome focus"/>
    <property type="evidence" value="ECO:0007669"/>
    <property type="project" value="EnsemblFungi"/>
</dbReference>
<evidence type="ECO:0000256" key="10">
    <source>
        <dbReference type="ARBA" id="ARBA00023242"/>
    </source>
</evidence>
<feature type="compositionally biased region" description="Polar residues" evidence="14">
    <location>
        <begin position="568"/>
        <end position="580"/>
    </location>
</feature>
<dbReference type="FunFam" id="3.30.460.10:FF:000002">
    <property type="entry name" value="Poly(A) polymerase alpha, putative"/>
    <property type="match status" value="1"/>
</dbReference>
<evidence type="ECO:0000313" key="15">
    <source>
        <dbReference type="EMBL" id="KZM20458.1"/>
    </source>
</evidence>
<keyword evidence="5 11" id="KW-0808">Transferase</keyword>
<feature type="region of interest" description="Disordered" evidence="14">
    <location>
        <begin position="1"/>
        <end position="22"/>
    </location>
</feature>
<evidence type="ECO:0000256" key="4">
    <source>
        <dbReference type="ARBA" id="ARBA00022664"/>
    </source>
</evidence>
<evidence type="ECO:0000256" key="13">
    <source>
        <dbReference type="PIRSR" id="PIRSR018425-2"/>
    </source>
</evidence>
<evidence type="ECO:0000256" key="2">
    <source>
        <dbReference type="ARBA" id="ARBA00004123"/>
    </source>
</evidence>
<dbReference type="InterPro" id="IPR011068">
    <property type="entry name" value="NuclTrfase_I-like_C"/>
</dbReference>
<dbReference type="Pfam" id="PF20750">
    <property type="entry name" value="PAP_NTPase"/>
    <property type="match status" value="1"/>
</dbReference>
<feature type="binding site" evidence="12">
    <location>
        <begin position="102"/>
        <end position="104"/>
    </location>
    <ligand>
        <name>ATP</name>
        <dbReference type="ChEBI" id="CHEBI:30616"/>
    </ligand>
</feature>
<dbReference type="GO" id="GO:0005524">
    <property type="term" value="F:ATP binding"/>
    <property type="evidence" value="ECO:0007669"/>
    <property type="project" value="UniProtKB-UniRule"/>
</dbReference>
<feature type="binding site" evidence="13">
    <location>
        <position position="102"/>
    </location>
    <ligand>
        <name>Mg(2+)</name>
        <dbReference type="ChEBI" id="CHEBI:18420"/>
        <label>1</label>
        <note>catalytic</note>
    </ligand>
</feature>
<dbReference type="GO" id="GO:0005829">
    <property type="term" value="C:cytosol"/>
    <property type="evidence" value="ECO:0007669"/>
    <property type="project" value="EnsemblFungi"/>
</dbReference>
<feature type="binding site" evidence="13">
    <location>
        <position position="104"/>
    </location>
    <ligand>
        <name>Mg(2+)</name>
        <dbReference type="ChEBI" id="CHEBI:18420"/>
        <label>1</label>
        <note>catalytic</note>
    </ligand>
</feature>
<comment type="function">
    <text evidence="11">Polymerase that creates the 3'-poly(A) tail of mRNA's.</text>
</comment>
<feature type="binding site" evidence="12">
    <location>
        <begin position="89"/>
        <end position="91"/>
    </location>
    <ligand>
        <name>ATP</name>
        <dbReference type="ChEBI" id="CHEBI:30616"/>
    </ligand>
</feature>
<evidence type="ECO:0000256" key="9">
    <source>
        <dbReference type="ARBA" id="ARBA00022842"/>
    </source>
</evidence>
<dbReference type="GO" id="GO:1990817">
    <property type="term" value="F:poly(A) RNA polymerase activity"/>
    <property type="evidence" value="ECO:0007669"/>
    <property type="project" value="UniProtKB-UniRule"/>
</dbReference>
<comment type="cofactor">
    <cofactor evidence="13">
        <name>Mg(2+)</name>
        <dbReference type="ChEBI" id="CHEBI:18420"/>
    </cofactor>
    <text evidence="13">Binds 2 magnesium ions. Also active with manganese.</text>
</comment>
<dbReference type="PANTHER" id="PTHR10682:SF10">
    <property type="entry name" value="POLYNUCLEOTIDE ADENYLYLTRANSFERASE"/>
    <property type="match status" value="1"/>
</dbReference>
<keyword evidence="10 11" id="KW-0539">Nucleus</keyword>
<dbReference type="OrthoDB" id="412748at2759"/>
<dbReference type="SUPFAM" id="SSF81301">
    <property type="entry name" value="Nucleotidyltransferase"/>
    <property type="match status" value="1"/>
</dbReference>
<keyword evidence="15" id="KW-0548">Nucleotidyltransferase</keyword>
<sequence length="580" mass="65237">MAESQPKQWGVTAPISTQQPSQADLKLNDELVEELKRQNVFESPEGSDMRVRVLKHLQDVVNKFCHFVGKQKGLPQSTLDTIGGKIFCFGSYALGVHGPSSDIDTLIVAPKHIALPDYFDHFERIFREMSNEKDITEMNPVPEAFVPLIKMEYCGVSIDLLFVSLPTMTQIPKDLEGVDKTMLRGLDDTAMRSVNGTRVTLELMQSIPQIKSFRHALRAIKLWSNQRGIYGAVFGYPGGIAWAIMVARICQLYPMACGATILTKFFRLMGKWPFPRPVMLKNIEEGTLNLRVWNPTQYPGDRAHLMPIITPAFPSMCATHTIMHSTLDVMREEFERADQLINGANGILEGKKQWKDLFQKHTFFTKDHKYYLSVIAASRTEKAHSTFSGLVQSKFRLLCKNIEDGQCGIDIARPWMKGINRFHRFETEEQADKIIQGSTEYQIPASEVPSSSANADPPKGFMYTTTFYVGLKLKPDGTKSLDISYPVSDFRNIVTTANSYEEGTTSVRVIHTRNTQLPDDLFGENETRPQKPPKKEKKKDANKAAKRHFAETGLDDSEHAAAKRQQSEHATNGVSTPTAA</sequence>
<dbReference type="GO" id="GO:0180010">
    <property type="term" value="P:co-transcriptional mRNA 3'-end processing, cleavage and polyadenylation pathway"/>
    <property type="evidence" value="ECO:0007669"/>
    <property type="project" value="EnsemblFungi"/>
</dbReference>
<evidence type="ECO:0000256" key="7">
    <source>
        <dbReference type="ARBA" id="ARBA00022741"/>
    </source>
</evidence>
<dbReference type="EC" id="2.7.7.19" evidence="11"/>
<accession>A0A162Z8D2</accession>
<evidence type="ECO:0000256" key="3">
    <source>
        <dbReference type="ARBA" id="ARBA00010912"/>
    </source>
</evidence>
<dbReference type="SUPFAM" id="SSF81631">
    <property type="entry name" value="PAP/OAS1 substrate-binding domain"/>
    <property type="match status" value="1"/>
</dbReference>
<evidence type="ECO:0000256" key="6">
    <source>
        <dbReference type="ARBA" id="ARBA00022723"/>
    </source>
</evidence>
<dbReference type="InterPro" id="IPR048840">
    <property type="entry name" value="PolA_pol_NTPase"/>
</dbReference>
<name>A0A162Z8D2_DIDRA</name>
<proteinExistence type="inferred from homology"/>
<keyword evidence="7 11" id="KW-0547">Nucleotide-binding</keyword>
<organism evidence="15 16">
    <name type="scientific">Didymella rabiei</name>
    <name type="common">Chickpea ascochyta blight fungus</name>
    <name type="synonym">Mycosphaerella rabiei</name>
    <dbReference type="NCBI Taxonomy" id="5454"/>
    <lineage>
        <taxon>Eukaryota</taxon>
        <taxon>Fungi</taxon>
        <taxon>Dikarya</taxon>
        <taxon>Ascomycota</taxon>
        <taxon>Pezizomycotina</taxon>
        <taxon>Dothideomycetes</taxon>
        <taxon>Pleosporomycetidae</taxon>
        <taxon>Pleosporales</taxon>
        <taxon>Pleosporineae</taxon>
        <taxon>Didymellaceae</taxon>
        <taxon>Ascochyta</taxon>
    </lineage>
</organism>
<dbReference type="GO" id="GO:0003723">
    <property type="term" value="F:RNA binding"/>
    <property type="evidence" value="ECO:0007669"/>
    <property type="project" value="UniProtKB-UniRule"/>
</dbReference>
<comment type="caution">
    <text evidence="15">The sequence shown here is derived from an EMBL/GenBank/DDBJ whole genome shotgun (WGS) entry which is preliminary data.</text>
</comment>
<dbReference type="Pfam" id="PF04926">
    <property type="entry name" value="PAP_RNA-bind"/>
    <property type="match status" value="1"/>
</dbReference>
<dbReference type="Gene3D" id="3.30.70.590">
    <property type="entry name" value="Poly(A) polymerase predicted RNA binding domain"/>
    <property type="match status" value="1"/>
</dbReference>
<comment type="similarity">
    <text evidence="3 11">Belongs to the poly(A) polymerase family.</text>
</comment>
<comment type="cofactor">
    <cofactor evidence="1">
        <name>Mn(2+)</name>
        <dbReference type="ChEBI" id="CHEBI:29035"/>
    </cofactor>
</comment>
<evidence type="ECO:0000256" key="1">
    <source>
        <dbReference type="ARBA" id="ARBA00001936"/>
    </source>
</evidence>
<protein>
    <recommendedName>
        <fullName evidence="11">Poly(A) polymerase</fullName>
        <ecNumber evidence="11">2.7.7.19</ecNumber>
    </recommendedName>
</protein>
<dbReference type="GO" id="GO:0046872">
    <property type="term" value="F:metal ion binding"/>
    <property type="evidence" value="ECO:0007669"/>
    <property type="project" value="UniProtKB-KW"/>
</dbReference>
<feature type="binding site" evidence="13">
    <location>
        <position position="102"/>
    </location>
    <ligand>
        <name>Mg(2+)</name>
        <dbReference type="ChEBI" id="CHEBI:18420"/>
        <label>2</label>
        <note>catalytic</note>
    </ligand>
</feature>
<dbReference type="InterPro" id="IPR043519">
    <property type="entry name" value="NT_sf"/>
</dbReference>
<feature type="binding site" evidence="12">
    <location>
        <position position="221"/>
    </location>
    <ligand>
        <name>ATP</name>
        <dbReference type="ChEBI" id="CHEBI:30616"/>
    </ligand>
</feature>
<dbReference type="Proteomes" id="UP000076837">
    <property type="component" value="Unassembled WGS sequence"/>
</dbReference>
<dbReference type="CDD" id="cd05402">
    <property type="entry name" value="NT_PAP_TUTase"/>
    <property type="match status" value="1"/>
</dbReference>
<dbReference type="EMBL" id="JYNV01000281">
    <property type="protein sequence ID" value="KZM20458.1"/>
    <property type="molecule type" value="Genomic_DNA"/>
</dbReference>
<gene>
    <name evidence="15" type="ORF">ST47_g8519</name>
</gene>
<keyword evidence="16" id="KW-1185">Reference proteome</keyword>
<evidence type="ECO:0000256" key="5">
    <source>
        <dbReference type="ARBA" id="ARBA00022679"/>
    </source>
</evidence>
<dbReference type="InterPro" id="IPR007010">
    <property type="entry name" value="PolA_pol_RNA-bd_dom"/>
</dbReference>
<evidence type="ECO:0000256" key="14">
    <source>
        <dbReference type="SAM" id="MobiDB-lite"/>
    </source>
</evidence>
<dbReference type="SUPFAM" id="SSF55003">
    <property type="entry name" value="PAP/Archaeal CCA-adding enzyme, C-terminal domain"/>
    <property type="match status" value="1"/>
</dbReference>
<feature type="binding site" evidence="12">
    <location>
        <position position="230"/>
    </location>
    <ligand>
        <name>ATP</name>
        <dbReference type="ChEBI" id="CHEBI:30616"/>
    </ligand>
</feature>
<feature type="binding site" evidence="13">
    <location>
        <position position="159"/>
    </location>
    <ligand>
        <name>Mg(2+)</name>
        <dbReference type="ChEBI" id="CHEBI:18420"/>
        <label>2</label>
        <note>catalytic</note>
    </ligand>
</feature>
<feature type="binding site" evidence="12">
    <location>
        <position position="159"/>
    </location>
    <ligand>
        <name>ATP</name>
        <dbReference type="ChEBI" id="CHEBI:30616"/>
    </ligand>
</feature>
<feature type="binding site" evidence="13">
    <location>
        <position position="104"/>
    </location>
    <ligand>
        <name>Mg(2+)</name>
        <dbReference type="ChEBI" id="CHEBI:18420"/>
        <label>2</label>
        <note>catalytic</note>
    </ligand>
</feature>
<feature type="region of interest" description="Disordered" evidence="14">
    <location>
        <begin position="514"/>
        <end position="580"/>
    </location>
</feature>
<reference evidence="15 16" key="1">
    <citation type="journal article" date="2016" name="Sci. Rep.">
        <title>Draft genome sequencing and secretome analysis of fungal phytopathogen Ascochyta rabiei provides insight into the necrotrophic effector repertoire.</title>
        <authorList>
            <person name="Verma S."/>
            <person name="Gazara R.K."/>
            <person name="Nizam S."/>
            <person name="Parween S."/>
            <person name="Chattopadhyay D."/>
            <person name="Verma P.K."/>
        </authorList>
    </citation>
    <scope>NUCLEOTIDE SEQUENCE [LARGE SCALE GENOMIC DNA]</scope>
    <source>
        <strain evidence="15 16">ArDII</strain>
    </source>
</reference>
<dbReference type="GO" id="GO:0071920">
    <property type="term" value="C:cleavage body"/>
    <property type="evidence" value="ECO:0007669"/>
    <property type="project" value="EnsemblFungi"/>
</dbReference>
<keyword evidence="9 13" id="KW-0460">Magnesium</keyword>
<dbReference type="Pfam" id="PF04928">
    <property type="entry name" value="PAP_central"/>
    <property type="match status" value="1"/>
</dbReference>
<evidence type="ECO:0000313" key="16">
    <source>
        <dbReference type="Proteomes" id="UP000076837"/>
    </source>
</evidence>
<keyword evidence="6 13" id="KW-0479">Metal-binding</keyword>
<dbReference type="PIRSF" id="PIRSF018425">
    <property type="entry name" value="PolyA_polymerase"/>
    <property type="match status" value="1"/>
</dbReference>
<dbReference type="STRING" id="5454.A0A162Z8D2"/>
<keyword evidence="8 11" id="KW-0067">ATP-binding</keyword>
<dbReference type="Gene3D" id="1.10.1410.10">
    <property type="match status" value="1"/>
</dbReference>
<comment type="catalytic activity">
    <reaction evidence="11">
        <text>RNA(n) + ATP = RNA(n)-3'-adenine ribonucleotide + diphosphate</text>
        <dbReference type="Rhea" id="RHEA:11332"/>
        <dbReference type="Rhea" id="RHEA-COMP:14527"/>
        <dbReference type="Rhea" id="RHEA-COMP:17347"/>
        <dbReference type="ChEBI" id="CHEBI:30616"/>
        <dbReference type="ChEBI" id="CHEBI:33019"/>
        <dbReference type="ChEBI" id="CHEBI:140395"/>
        <dbReference type="ChEBI" id="CHEBI:173115"/>
        <dbReference type="EC" id="2.7.7.19"/>
    </reaction>
</comment>
<dbReference type="PANTHER" id="PTHR10682">
    <property type="entry name" value="POLY A POLYMERASE"/>
    <property type="match status" value="1"/>
</dbReference>
<keyword evidence="4 11" id="KW-0507">mRNA processing</keyword>
<dbReference type="GO" id="GO:0005847">
    <property type="term" value="C:mRNA cleavage and polyadenylation specificity factor complex"/>
    <property type="evidence" value="ECO:0007669"/>
    <property type="project" value="EnsemblFungi"/>
</dbReference>
<evidence type="ECO:0000256" key="12">
    <source>
        <dbReference type="PIRSR" id="PIRSR018425-1"/>
    </source>
</evidence>
<comment type="subcellular location">
    <subcellularLocation>
        <location evidence="2 11">Nucleus</location>
    </subcellularLocation>
</comment>
<dbReference type="Gene3D" id="3.30.460.10">
    <property type="entry name" value="Beta Polymerase, domain 2"/>
    <property type="match status" value="1"/>
</dbReference>
<feature type="compositionally biased region" description="Basic and acidic residues" evidence="14">
    <location>
        <begin position="556"/>
        <end position="567"/>
    </location>
</feature>
<evidence type="ECO:0000256" key="8">
    <source>
        <dbReference type="ARBA" id="ARBA00022840"/>
    </source>
</evidence>
<dbReference type="InterPro" id="IPR014492">
    <property type="entry name" value="PolyA_polymerase"/>
</dbReference>
<dbReference type="GO" id="GO:0033620">
    <property type="term" value="C:Mei2 nuclear dot complex"/>
    <property type="evidence" value="ECO:0007669"/>
    <property type="project" value="EnsemblFungi"/>
</dbReference>
<evidence type="ECO:0000256" key="11">
    <source>
        <dbReference type="PIRNR" id="PIRNR018425"/>
    </source>
</evidence>
<dbReference type="GO" id="GO:0033621">
    <property type="term" value="P:nuclear mRNA surveillance of meiosis-specific transcripts"/>
    <property type="evidence" value="ECO:0007669"/>
    <property type="project" value="EnsemblFungi"/>
</dbReference>
<dbReference type="AlphaFoldDB" id="A0A162Z8D2"/>
<dbReference type="FunFam" id="1.10.1410.10:FF:000001">
    <property type="entry name" value="Putative poly(A) polymerase gamma"/>
    <property type="match status" value="1"/>
</dbReference>
<dbReference type="InterPro" id="IPR007012">
    <property type="entry name" value="PolA_pol_cen_dom"/>
</dbReference>